<sequence>MMTSIVWIRKDLRLHDNPGLYHAAEAGKVLPVYIFDEDEKIGAAQKWFLHHALESFQKRLDSAGGKLFIAKGNPEKILNHLIKEYEITSIHWNRQYEPSVFNRDREIGEALHDQGLDVNTYEGRLLLPPWDVKKKDGEPYKVFTPFYKALQKHEVPQALPSVKKVDPVSFKKKDSLSLDDLELLPEIDWTGGMEKRWTPSEEAAVRRFQAFMDKKLKVYKKERDFPAAEVSSALSPYFALGLLSARSVYHSIKKNAEAAGEPFIRQLVWRDFAYSLITHFPETETDPMNDQFKDFKWMNEKNQFAAWKKGKTGFPIVDAGMRELWSTGYMHNRVRMIVGSFLTKDLLIHWREGADWFDDTLVDADVANNVMGWQWVAGSGADASPFFRIFNPTTQSEKFDPDGDYIKKWVPELKTMPAKHIHDPSGAPDDVLEEAGIVIGEDYPEPVVDHKAARQRALDRYDDVKKS</sequence>
<dbReference type="SUPFAM" id="SSF48173">
    <property type="entry name" value="Cryptochrome/photolyase FAD-binding domain"/>
    <property type="match status" value="1"/>
</dbReference>
<dbReference type="PANTHER" id="PTHR11455:SF9">
    <property type="entry name" value="CRYPTOCHROME CIRCADIAN CLOCK 5 ISOFORM X1"/>
    <property type="match status" value="1"/>
</dbReference>
<keyword evidence="8" id="KW-1185">Reference proteome</keyword>
<dbReference type="InterPro" id="IPR006050">
    <property type="entry name" value="DNA_photolyase_N"/>
</dbReference>
<dbReference type="InterPro" id="IPR014729">
    <property type="entry name" value="Rossmann-like_a/b/a_fold"/>
</dbReference>
<comment type="similarity">
    <text evidence="5">Belongs to the DNA photolyase family.</text>
</comment>
<evidence type="ECO:0000313" key="8">
    <source>
        <dbReference type="Proteomes" id="UP001292084"/>
    </source>
</evidence>
<dbReference type="InterPro" id="IPR018394">
    <property type="entry name" value="DNA_photolyase_1_CS_C"/>
</dbReference>
<gene>
    <name evidence="7" type="ORF">UFB30_12755</name>
</gene>
<dbReference type="Pfam" id="PF03441">
    <property type="entry name" value="FAD_binding_7"/>
    <property type="match status" value="1"/>
</dbReference>
<evidence type="ECO:0000256" key="2">
    <source>
        <dbReference type="ARBA" id="ARBA00022630"/>
    </source>
</evidence>
<reference evidence="7 8" key="1">
    <citation type="submission" date="2023-12" db="EMBL/GenBank/DDBJ databases">
        <title>Jeotgalibacillus haloalkaliphilus sp. nov., a novel salt-tolerant bacteria, isolated from the estuary of the Fenhe River into the Yellow River.</title>
        <authorList>
            <person name="Li Y."/>
        </authorList>
    </citation>
    <scope>NUCLEOTIDE SEQUENCE [LARGE SCALE GENOMIC DNA]</scope>
    <source>
        <strain evidence="7 8">HH7-29</strain>
    </source>
</reference>
<dbReference type="InterPro" id="IPR036134">
    <property type="entry name" value="Crypto/Photolyase_FAD-like_sf"/>
</dbReference>
<comment type="caution">
    <text evidence="7">The sequence shown here is derived from an EMBL/GenBank/DDBJ whole genome shotgun (WGS) entry which is preliminary data.</text>
</comment>
<organism evidence="7 8">
    <name type="scientific">Jeotgalibacillus haloalkalitolerans</name>
    <dbReference type="NCBI Taxonomy" id="3104292"/>
    <lineage>
        <taxon>Bacteria</taxon>
        <taxon>Bacillati</taxon>
        <taxon>Bacillota</taxon>
        <taxon>Bacilli</taxon>
        <taxon>Bacillales</taxon>
        <taxon>Caryophanaceae</taxon>
        <taxon>Jeotgalibacillus</taxon>
    </lineage>
</organism>
<dbReference type="InterPro" id="IPR002081">
    <property type="entry name" value="Cryptochrome/DNA_photolyase_1"/>
</dbReference>
<dbReference type="Gene3D" id="3.40.50.620">
    <property type="entry name" value="HUPs"/>
    <property type="match status" value="1"/>
</dbReference>
<keyword evidence="2 5" id="KW-0285">Flavoprotein</keyword>
<dbReference type="Gene3D" id="1.10.579.10">
    <property type="entry name" value="DNA Cyclobutane Dipyrimidine Photolyase, subunit A, domain 3"/>
    <property type="match status" value="1"/>
</dbReference>
<dbReference type="GO" id="GO:0003904">
    <property type="term" value="F:deoxyribodipyrimidine photo-lyase activity"/>
    <property type="evidence" value="ECO:0007669"/>
    <property type="project" value="UniProtKB-EC"/>
</dbReference>
<dbReference type="Pfam" id="PF00875">
    <property type="entry name" value="DNA_photolyase"/>
    <property type="match status" value="1"/>
</dbReference>
<evidence type="ECO:0000256" key="3">
    <source>
        <dbReference type="ARBA" id="ARBA00022827"/>
    </source>
</evidence>
<dbReference type="InterPro" id="IPR005101">
    <property type="entry name" value="Cryptochr/Photolyase_FAD-bd"/>
</dbReference>
<dbReference type="Gene3D" id="1.25.40.80">
    <property type="match status" value="1"/>
</dbReference>
<dbReference type="PROSITE" id="PS51645">
    <property type="entry name" value="PHR_CRY_ALPHA_BETA"/>
    <property type="match status" value="1"/>
</dbReference>
<evidence type="ECO:0000259" key="6">
    <source>
        <dbReference type="PROSITE" id="PS51645"/>
    </source>
</evidence>
<comment type="cofactor">
    <cofactor evidence="1">
        <name>FAD</name>
        <dbReference type="ChEBI" id="CHEBI:57692"/>
    </cofactor>
</comment>
<dbReference type="PROSITE" id="PS00394">
    <property type="entry name" value="DNA_PHOTOLYASES_1_1"/>
    <property type="match status" value="1"/>
</dbReference>
<evidence type="ECO:0000256" key="4">
    <source>
        <dbReference type="ARBA" id="ARBA00022991"/>
    </source>
</evidence>
<protein>
    <submittedName>
        <fullName evidence="7">Deoxyribodipyrimidine photo-lyase</fullName>
        <ecNumber evidence="7">4.1.99.3</ecNumber>
    </submittedName>
</protein>
<name>A0ABU5KQW6_9BACL</name>
<evidence type="ECO:0000313" key="7">
    <source>
        <dbReference type="EMBL" id="MDZ5713100.1"/>
    </source>
</evidence>
<dbReference type="PANTHER" id="PTHR11455">
    <property type="entry name" value="CRYPTOCHROME"/>
    <property type="match status" value="1"/>
</dbReference>
<dbReference type="EC" id="4.1.99.3" evidence="7"/>
<feature type="domain" description="Photolyase/cryptochrome alpha/beta" evidence="6">
    <location>
        <begin position="2"/>
        <end position="126"/>
    </location>
</feature>
<evidence type="ECO:0000256" key="1">
    <source>
        <dbReference type="ARBA" id="ARBA00001974"/>
    </source>
</evidence>
<keyword evidence="4 5" id="KW-0157">Chromophore</keyword>
<dbReference type="PRINTS" id="PR00147">
    <property type="entry name" value="DNAPHOTLYASE"/>
</dbReference>
<dbReference type="EMBL" id="JAXQNN010000004">
    <property type="protein sequence ID" value="MDZ5713100.1"/>
    <property type="molecule type" value="Genomic_DNA"/>
</dbReference>
<evidence type="ECO:0000256" key="5">
    <source>
        <dbReference type="RuleBase" id="RU004182"/>
    </source>
</evidence>
<dbReference type="Proteomes" id="UP001292084">
    <property type="component" value="Unassembled WGS sequence"/>
</dbReference>
<dbReference type="InterPro" id="IPR036155">
    <property type="entry name" value="Crypto/Photolyase_N_sf"/>
</dbReference>
<accession>A0ABU5KQW6</accession>
<keyword evidence="3 5" id="KW-0274">FAD</keyword>
<dbReference type="SUPFAM" id="SSF52425">
    <property type="entry name" value="Cryptochrome/photolyase, N-terminal domain"/>
    <property type="match status" value="1"/>
</dbReference>
<proteinExistence type="inferred from homology"/>
<keyword evidence="7" id="KW-0456">Lyase</keyword>